<dbReference type="Proteomes" id="UP000178912">
    <property type="component" value="Unassembled WGS sequence"/>
</dbReference>
<feature type="transmembrane region" description="Helical" evidence="6">
    <location>
        <begin position="106"/>
        <end position="128"/>
    </location>
</feature>
<protein>
    <recommendedName>
        <fullName evidence="7">Rhodopsin domain-containing protein</fullName>
    </recommendedName>
</protein>
<evidence type="ECO:0000313" key="9">
    <source>
        <dbReference type="Proteomes" id="UP000178912"/>
    </source>
</evidence>
<evidence type="ECO:0000256" key="5">
    <source>
        <dbReference type="ARBA" id="ARBA00038359"/>
    </source>
</evidence>
<evidence type="ECO:0000256" key="2">
    <source>
        <dbReference type="ARBA" id="ARBA00022692"/>
    </source>
</evidence>
<dbReference type="GO" id="GO:0016020">
    <property type="term" value="C:membrane"/>
    <property type="evidence" value="ECO:0007669"/>
    <property type="project" value="UniProtKB-SubCell"/>
</dbReference>
<dbReference type="PANTHER" id="PTHR33048:SF167">
    <property type="entry name" value="INTEGRAL MEMBRANE PROTEIN"/>
    <property type="match status" value="1"/>
</dbReference>
<feature type="domain" description="Rhodopsin" evidence="7">
    <location>
        <begin position="45"/>
        <end position="288"/>
    </location>
</feature>
<feature type="transmembrane region" description="Helical" evidence="6">
    <location>
        <begin position="225"/>
        <end position="243"/>
    </location>
</feature>
<evidence type="ECO:0000256" key="3">
    <source>
        <dbReference type="ARBA" id="ARBA00022989"/>
    </source>
</evidence>
<keyword evidence="4 6" id="KW-0472">Membrane</keyword>
<dbReference type="EMBL" id="FJUX01000092">
    <property type="protein sequence ID" value="CZT07123.1"/>
    <property type="molecule type" value="Genomic_DNA"/>
</dbReference>
<evidence type="ECO:0000313" key="8">
    <source>
        <dbReference type="EMBL" id="CZT07123.1"/>
    </source>
</evidence>
<evidence type="ECO:0000256" key="4">
    <source>
        <dbReference type="ARBA" id="ARBA00023136"/>
    </source>
</evidence>
<evidence type="ECO:0000256" key="1">
    <source>
        <dbReference type="ARBA" id="ARBA00004141"/>
    </source>
</evidence>
<keyword evidence="9" id="KW-1185">Reference proteome</keyword>
<dbReference type="Pfam" id="PF20684">
    <property type="entry name" value="Fung_rhodopsin"/>
    <property type="match status" value="1"/>
</dbReference>
<evidence type="ECO:0000259" key="7">
    <source>
        <dbReference type="Pfam" id="PF20684"/>
    </source>
</evidence>
<feature type="transmembrane region" description="Helical" evidence="6">
    <location>
        <begin position="190"/>
        <end position="213"/>
    </location>
</feature>
<comment type="similarity">
    <text evidence="5">Belongs to the SAT4 family.</text>
</comment>
<dbReference type="InterPro" id="IPR052337">
    <property type="entry name" value="SAT4-like"/>
</dbReference>
<organism evidence="8 9">
    <name type="scientific">Rhynchosporium agropyri</name>
    <dbReference type="NCBI Taxonomy" id="914238"/>
    <lineage>
        <taxon>Eukaryota</taxon>
        <taxon>Fungi</taxon>
        <taxon>Dikarya</taxon>
        <taxon>Ascomycota</taxon>
        <taxon>Pezizomycotina</taxon>
        <taxon>Leotiomycetes</taxon>
        <taxon>Helotiales</taxon>
        <taxon>Ploettnerulaceae</taxon>
        <taxon>Rhynchosporium</taxon>
    </lineage>
</organism>
<keyword evidence="3 6" id="KW-1133">Transmembrane helix</keyword>
<dbReference type="OrthoDB" id="5022096at2759"/>
<dbReference type="AlphaFoldDB" id="A0A1E1L975"/>
<accession>A0A1E1L975</accession>
<sequence length="399" mass="43983">MPALAAGLPILSPEQQASRDAETHLPFILGITVTFHVLALIAVCLRLYVRTFMVKVMGPDDYTIIAAMICAIGGMITIGIEATLGLGRHQDLISKDDLQQFHMANFFFALISGILGLNLVKISVSFLLMRFVDHRWSRICLWAVIIFMSIYTIVSWGTVIFLCQPISAFWDIDVLKLPSTKCYPLVVFNTLGLLNTGITIFTDLLLATIPIPILWTLQINPRQKVALIGVLSLGYAAVAVGIVKTSYQIPFLRNPDQTYDQGIQTWGFVQLNISIIAACMPTLKPLFRFLADTITIHIRTGSKVAPDTGYFRQTGSRDTDICRDGRGQREYDQNSLEMGSYLTADALLNPDSVGTNTTLVTTANKKNSLISRLAQESQESILPIQGANGIVMTTVYTVT</sequence>
<gene>
    <name evidence="8" type="ORF">RAG0_12690</name>
</gene>
<feature type="transmembrane region" description="Helical" evidence="6">
    <location>
        <begin position="140"/>
        <end position="170"/>
    </location>
</feature>
<feature type="transmembrane region" description="Helical" evidence="6">
    <location>
        <begin position="263"/>
        <end position="283"/>
    </location>
</feature>
<reference evidence="9" key="1">
    <citation type="submission" date="2016-03" db="EMBL/GenBank/DDBJ databases">
        <authorList>
            <person name="Guldener U."/>
        </authorList>
    </citation>
    <scope>NUCLEOTIDE SEQUENCE [LARGE SCALE GENOMIC DNA]</scope>
    <source>
        <strain evidence="9">04CH-RAC-A.6.1</strain>
    </source>
</reference>
<keyword evidence="2 6" id="KW-0812">Transmembrane</keyword>
<name>A0A1E1L975_9HELO</name>
<comment type="subcellular location">
    <subcellularLocation>
        <location evidence="1">Membrane</location>
        <topology evidence="1">Multi-pass membrane protein</topology>
    </subcellularLocation>
</comment>
<proteinExistence type="inferred from homology"/>
<dbReference type="InterPro" id="IPR049326">
    <property type="entry name" value="Rhodopsin_dom_fungi"/>
</dbReference>
<feature type="transmembrane region" description="Helical" evidence="6">
    <location>
        <begin position="27"/>
        <end position="49"/>
    </location>
</feature>
<dbReference type="PANTHER" id="PTHR33048">
    <property type="entry name" value="PTH11-LIKE INTEGRAL MEMBRANE PROTEIN (AFU_ORTHOLOGUE AFUA_5G11245)"/>
    <property type="match status" value="1"/>
</dbReference>
<evidence type="ECO:0000256" key="6">
    <source>
        <dbReference type="SAM" id="Phobius"/>
    </source>
</evidence>
<feature type="transmembrane region" description="Helical" evidence="6">
    <location>
        <begin position="61"/>
        <end position="86"/>
    </location>
</feature>